<dbReference type="RefSeq" id="WP_184883086.1">
    <property type="nucleotide sequence ID" value="NZ_BAAAHD010000091.1"/>
</dbReference>
<dbReference type="EMBL" id="BAAAHD010000091">
    <property type="protein sequence ID" value="GAA0598058.1"/>
    <property type="molecule type" value="Genomic_DNA"/>
</dbReference>
<keyword evidence="5" id="KW-1185">Reference proteome</keyword>
<evidence type="ECO:0000259" key="1">
    <source>
        <dbReference type="Pfam" id="PF03372"/>
    </source>
</evidence>
<comment type="caution">
    <text evidence="3">The sequence shown here is derived from an EMBL/GenBank/DDBJ whole genome shotgun (WGS) entry which is preliminary data.</text>
</comment>
<reference evidence="3 4" key="2">
    <citation type="submission" date="2020-08" db="EMBL/GenBank/DDBJ databases">
        <title>Sequencing the genomes of 1000 actinobacteria strains.</title>
        <authorList>
            <person name="Klenk H.-P."/>
        </authorList>
    </citation>
    <scope>NUCLEOTIDE SEQUENCE [LARGE SCALE GENOMIC DNA]</scope>
    <source>
        <strain evidence="3 4">DSM 44772</strain>
    </source>
</reference>
<reference evidence="2 5" key="1">
    <citation type="journal article" date="2019" name="Int. J. Syst. Evol. Microbiol.">
        <title>The Global Catalogue of Microorganisms (GCM) 10K type strain sequencing project: providing services to taxonomists for standard genome sequencing and annotation.</title>
        <authorList>
            <consortium name="The Broad Institute Genomics Platform"/>
            <consortium name="The Broad Institute Genome Sequencing Center for Infectious Disease"/>
            <person name="Wu L."/>
            <person name="Ma J."/>
        </authorList>
    </citation>
    <scope>NUCLEOTIDE SEQUENCE [LARGE SCALE GENOMIC DNA]</scope>
    <source>
        <strain evidence="2 5">JCM 10667</strain>
    </source>
</reference>
<proteinExistence type="predicted"/>
<reference evidence="2" key="3">
    <citation type="submission" date="2023-12" db="EMBL/GenBank/DDBJ databases">
        <authorList>
            <person name="Sun Q."/>
            <person name="Inoue M."/>
        </authorList>
    </citation>
    <scope>NUCLEOTIDE SEQUENCE</scope>
    <source>
        <strain evidence="2">JCM 10667</strain>
    </source>
</reference>
<sequence>MRRVRATLAVAVIMIMAFGLAGIPGYAESAPPVTSGPTTRVIEAADGKPMVLEYTPANVQRPQPSASSRAAALLEIPIQHYNICAGNDSCVEHPVLKDRAKNLVAFFKGTDSPWFISLNEVCRQDFEDLVTRTGSPGTMVVSLPENTNDCGGEPFGSAILHPGGVKVDGIARYLPSRDEGLDCTVDECRTMLCLKLQTYIGVMTVCTTHLENEEEWARPQAAEYLVMATAYAAGQARVLAGDFNLLPVDLRDAVPAYFTGMQDLVAQDKGTMPTWKDHDGEPETYPRAATPDGHVDYIWVDRTGKPTTKAPYCPTDPLASDHCYTSGTWVHTL</sequence>
<dbReference type="EMBL" id="JACHMV010000001">
    <property type="protein sequence ID" value="MBB4774435.1"/>
    <property type="molecule type" value="Genomic_DNA"/>
</dbReference>
<dbReference type="AlphaFoldDB" id="A0A7W7ICF0"/>
<name>A0A7W7ICF0_9ACTN</name>
<organism evidence="3 4">
    <name type="scientific">Actinomadura livida</name>
    <dbReference type="NCBI Taxonomy" id="79909"/>
    <lineage>
        <taxon>Bacteria</taxon>
        <taxon>Bacillati</taxon>
        <taxon>Actinomycetota</taxon>
        <taxon>Actinomycetes</taxon>
        <taxon>Streptosporangiales</taxon>
        <taxon>Thermomonosporaceae</taxon>
        <taxon>Actinomadura</taxon>
    </lineage>
</organism>
<dbReference type="Proteomes" id="UP001501427">
    <property type="component" value="Unassembled WGS sequence"/>
</dbReference>
<dbReference type="InterPro" id="IPR036691">
    <property type="entry name" value="Endo/exonu/phosph_ase_sf"/>
</dbReference>
<feature type="domain" description="Endonuclease/exonuclease/phosphatase" evidence="1">
    <location>
        <begin position="103"/>
        <end position="322"/>
    </location>
</feature>
<dbReference type="InterPro" id="IPR005135">
    <property type="entry name" value="Endo/exonuclease/phosphatase"/>
</dbReference>
<dbReference type="SUPFAM" id="SSF56219">
    <property type="entry name" value="DNase I-like"/>
    <property type="match status" value="1"/>
</dbReference>
<dbReference type="Proteomes" id="UP000549343">
    <property type="component" value="Unassembled WGS sequence"/>
</dbReference>
<dbReference type="Pfam" id="PF03372">
    <property type="entry name" value="Exo_endo_phos"/>
    <property type="match status" value="1"/>
</dbReference>
<evidence type="ECO:0000313" key="4">
    <source>
        <dbReference type="Proteomes" id="UP000549343"/>
    </source>
</evidence>
<evidence type="ECO:0000313" key="3">
    <source>
        <dbReference type="EMBL" id="MBB4774435.1"/>
    </source>
</evidence>
<gene>
    <name evidence="3" type="ORF">F4557_002853</name>
    <name evidence="2" type="ORF">GCM10009546_70130</name>
</gene>
<accession>A0A7W7ICF0</accession>
<dbReference type="Gene3D" id="3.60.10.10">
    <property type="entry name" value="Endonuclease/exonuclease/phosphatase"/>
    <property type="match status" value="1"/>
</dbReference>
<evidence type="ECO:0000313" key="5">
    <source>
        <dbReference type="Proteomes" id="UP001501427"/>
    </source>
</evidence>
<protein>
    <recommendedName>
        <fullName evidence="1">Endonuclease/exonuclease/phosphatase domain-containing protein</fullName>
    </recommendedName>
</protein>
<evidence type="ECO:0000313" key="2">
    <source>
        <dbReference type="EMBL" id="GAA0598058.1"/>
    </source>
</evidence>
<dbReference type="GO" id="GO:0003824">
    <property type="term" value="F:catalytic activity"/>
    <property type="evidence" value="ECO:0007669"/>
    <property type="project" value="InterPro"/>
</dbReference>